<dbReference type="Proteomes" id="UP000267081">
    <property type="component" value="Unassembled WGS sequence"/>
</dbReference>
<sequence>MRTVMESSERAPWRTHGRQECWARLGAAFCVAGQARSVQHLRVHMQSRQRTLKRWLICAIAALLASIGLIAVACGDGQGEAVSPDCAKVESVAVPTDRGLTALVVDNSASTAAGDFPPRTVTELQHAQSRGDALALIAVDGAGKQPAVVKKIALEPHPGVDSPTADRARPIVLNCVELWARDEQMQPTAPGSAILDAIAVAARQNPSTLLVVSDGLNNVGPFDLNVLGFDTPPGPLADDLLAGNNLTPELKGRKIIWAGAGESKLALPQPARTNLTGLWTAVLVKAGATVDFDSQMGKRAPAPEHLPADPLTVPEVETVPSACGVGKSIPASLLFPADSAKLLPGADEVLREIADDLRQRPGTSALIEGHTAAVGDEPGRQRLSDSRAEEVAAALTGMGIERSRLAPIGLGAKRLKDAQTPAAAVNRRVEITVNAKECGR</sequence>
<reference evidence="4 5" key="1">
    <citation type="submission" date="2018-12" db="EMBL/GenBank/DDBJ databases">
        <title>Amycolatopsis eburnea sp. nov. actinomycete associate with arbuscular mycorrhiza fungal spore.</title>
        <authorList>
            <person name="Lumyong S."/>
            <person name="Chaiya L."/>
        </authorList>
    </citation>
    <scope>NUCLEOTIDE SEQUENCE [LARGE SCALE GENOMIC DNA]</scope>
    <source>
        <strain evidence="4 5">GLM-1</strain>
    </source>
</reference>
<dbReference type="EMBL" id="RSEC01000048">
    <property type="protein sequence ID" value="RSD16355.1"/>
    <property type="molecule type" value="Genomic_DNA"/>
</dbReference>
<evidence type="ECO:0000256" key="2">
    <source>
        <dbReference type="SAM" id="Phobius"/>
    </source>
</evidence>
<protein>
    <recommendedName>
        <fullName evidence="3">OmpA-like domain-containing protein</fullName>
    </recommendedName>
</protein>
<name>A0A427T7M7_9PSEU</name>
<organism evidence="4 5">
    <name type="scientific">Amycolatopsis eburnea</name>
    <dbReference type="NCBI Taxonomy" id="2267691"/>
    <lineage>
        <taxon>Bacteria</taxon>
        <taxon>Bacillati</taxon>
        <taxon>Actinomycetota</taxon>
        <taxon>Actinomycetes</taxon>
        <taxon>Pseudonocardiales</taxon>
        <taxon>Pseudonocardiaceae</taxon>
        <taxon>Amycolatopsis</taxon>
    </lineage>
</organism>
<dbReference type="Gene3D" id="3.30.1330.60">
    <property type="entry name" value="OmpA-like domain"/>
    <property type="match status" value="1"/>
</dbReference>
<dbReference type="SUPFAM" id="SSF103088">
    <property type="entry name" value="OmpA-like"/>
    <property type="match status" value="1"/>
</dbReference>
<keyword evidence="2" id="KW-0812">Transmembrane</keyword>
<proteinExistence type="predicted"/>
<comment type="caution">
    <text evidence="4">The sequence shown here is derived from an EMBL/GenBank/DDBJ whole genome shotgun (WGS) entry which is preliminary data.</text>
</comment>
<keyword evidence="5" id="KW-1185">Reference proteome</keyword>
<dbReference type="AlphaFoldDB" id="A0A427T7M7"/>
<dbReference type="CDD" id="cd07185">
    <property type="entry name" value="OmpA_C-like"/>
    <property type="match status" value="1"/>
</dbReference>
<accession>A0A427T7M7</accession>
<evidence type="ECO:0000256" key="1">
    <source>
        <dbReference type="PROSITE-ProRule" id="PRU00473"/>
    </source>
</evidence>
<feature type="transmembrane region" description="Helical" evidence="2">
    <location>
        <begin position="55"/>
        <end position="73"/>
    </location>
</feature>
<gene>
    <name evidence="4" type="ORF">EIY87_22135</name>
</gene>
<keyword evidence="2" id="KW-1133">Transmembrane helix</keyword>
<dbReference type="GO" id="GO:0016020">
    <property type="term" value="C:membrane"/>
    <property type="evidence" value="ECO:0007669"/>
    <property type="project" value="UniProtKB-UniRule"/>
</dbReference>
<evidence type="ECO:0000259" key="3">
    <source>
        <dbReference type="PROSITE" id="PS51123"/>
    </source>
</evidence>
<dbReference type="Pfam" id="PF00691">
    <property type="entry name" value="OmpA"/>
    <property type="match status" value="1"/>
</dbReference>
<evidence type="ECO:0000313" key="4">
    <source>
        <dbReference type="EMBL" id="RSD16355.1"/>
    </source>
</evidence>
<dbReference type="PANTHER" id="PTHR30329:SF21">
    <property type="entry name" value="LIPOPROTEIN YIAD-RELATED"/>
    <property type="match status" value="1"/>
</dbReference>
<dbReference type="PROSITE" id="PS51123">
    <property type="entry name" value="OMPA_2"/>
    <property type="match status" value="1"/>
</dbReference>
<dbReference type="InterPro" id="IPR050330">
    <property type="entry name" value="Bact_OuterMem_StrucFunc"/>
</dbReference>
<dbReference type="InterPro" id="IPR006665">
    <property type="entry name" value="OmpA-like"/>
</dbReference>
<keyword evidence="1 2" id="KW-0472">Membrane</keyword>
<feature type="domain" description="OmpA-like" evidence="3">
    <location>
        <begin position="325"/>
        <end position="437"/>
    </location>
</feature>
<dbReference type="InterPro" id="IPR036737">
    <property type="entry name" value="OmpA-like_sf"/>
</dbReference>
<evidence type="ECO:0000313" key="5">
    <source>
        <dbReference type="Proteomes" id="UP000267081"/>
    </source>
</evidence>
<dbReference type="PANTHER" id="PTHR30329">
    <property type="entry name" value="STATOR ELEMENT OF FLAGELLAR MOTOR COMPLEX"/>
    <property type="match status" value="1"/>
</dbReference>